<comment type="caution">
    <text evidence="1">The sequence shown here is derived from an EMBL/GenBank/DDBJ whole genome shotgun (WGS) entry which is preliminary data.</text>
</comment>
<sequence>MDDIKIYLKPRPAHSEFGDRPWMLLDSDFPYGPFCSWQIIPPDATEMHTLHSPVLAAALTKLHIEILPKLRKFHPIRAAGTADASSATTWEVFNAIMPAYDFFAHCQYQPVKLMLGDKAPPPPIRSFKSSTYSPEFQKLLGDALFPLRCDTELVDLDADLQRLLWTSILLVLLDNLRPLMELQKYFESCIRKNPLRYVLESIEKYLLPDLNGWFGGSTSDDQSKVGCSSLSLLGNHHVKAFPMNNAENTSGCCPGYVGSLDPAHAVRGRVESQYEYYDPNA</sequence>
<dbReference type="Proteomes" id="UP001175226">
    <property type="component" value="Unassembled WGS sequence"/>
</dbReference>
<accession>A0AA39N1F1</accession>
<protein>
    <submittedName>
        <fullName evidence="1">Uncharacterized protein</fullName>
    </submittedName>
</protein>
<proteinExistence type="predicted"/>
<keyword evidence="2" id="KW-1185">Reference proteome</keyword>
<dbReference type="AlphaFoldDB" id="A0AA39N1F1"/>
<reference evidence="1" key="1">
    <citation type="submission" date="2023-06" db="EMBL/GenBank/DDBJ databases">
        <authorList>
            <consortium name="Lawrence Berkeley National Laboratory"/>
            <person name="Ahrendt S."/>
            <person name="Sahu N."/>
            <person name="Indic B."/>
            <person name="Wong-Bajracharya J."/>
            <person name="Merenyi Z."/>
            <person name="Ke H.-M."/>
            <person name="Monk M."/>
            <person name="Kocsube S."/>
            <person name="Drula E."/>
            <person name="Lipzen A."/>
            <person name="Balint B."/>
            <person name="Henrissat B."/>
            <person name="Andreopoulos B."/>
            <person name="Martin F.M."/>
            <person name="Harder C.B."/>
            <person name="Rigling D."/>
            <person name="Ford K.L."/>
            <person name="Foster G.D."/>
            <person name="Pangilinan J."/>
            <person name="Papanicolaou A."/>
            <person name="Barry K."/>
            <person name="LaButti K."/>
            <person name="Viragh M."/>
            <person name="Koriabine M."/>
            <person name="Yan M."/>
            <person name="Riley R."/>
            <person name="Champramary S."/>
            <person name="Plett K.L."/>
            <person name="Tsai I.J."/>
            <person name="Slot J."/>
            <person name="Sipos G."/>
            <person name="Plett J."/>
            <person name="Nagy L.G."/>
            <person name="Grigoriev I.V."/>
        </authorList>
    </citation>
    <scope>NUCLEOTIDE SEQUENCE</scope>
    <source>
        <strain evidence="1">FPL87.14</strain>
    </source>
</reference>
<gene>
    <name evidence="1" type="ORF">EV421DRAFT_1729613</name>
</gene>
<dbReference type="EMBL" id="JAUEPT010000002">
    <property type="protein sequence ID" value="KAK0454412.1"/>
    <property type="molecule type" value="Genomic_DNA"/>
</dbReference>
<evidence type="ECO:0000313" key="1">
    <source>
        <dbReference type="EMBL" id="KAK0454412.1"/>
    </source>
</evidence>
<name>A0AA39N1F1_9AGAR</name>
<organism evidence="1 2">
    <name type="scientific">Armillaria borealis</name>
    <dbReference type="NCBI Taxonomy" id="47425"/>
    <lineage>
        <taxon>Eukaryota</taxon>
        <taxon>Fungi</taxon>
        <taxon>Dikarya</taxon>
        <taxon>Basidiomycota</taxon>
        <taxon>Agaricomycotina</taxon>
        <taxon>Agaricomycetes</taxon>
        <taxon>Agaricomycetidae</taxon>
        <taxon>Agaricales</taxon>
        <taxon>Marasmiineae</taxon>
        <taxon>Physalacriaceae</taxon>
        <taxon>Armillaria</taxon>
    </lineage>
</organism>
<evidence type="ECO:0000313" key="2">
    <source>
        <dbReference type="Proteomes" id="UP001175226"/>
    </source>
</evidence>